<dbReference type="Pfam" id="PF00849">
    <property type="entry name" value="PseudoU_synth_2"/>
    <property type="match status" value="1"/>
</dbReference>
<evidence type="ECO:0000256" key="1">
    <source>
        <dbReference type="ARBA" id="ARBA00023235"/>
    </source>
</evidence>
<dbReference type="InterPro" id="IPR020103">
    <property type="entry name" value="PsdUridine_synth_cat_dom_sf"/>
</dbReference>
<dbReference type="Gene3D" id="3.10.290.10">
    <property type="entry name" value="RNA-binding S4 domain"/>
    <property type="match status" value="1"/>
</dbReference>
<proteinExistence type="predicted"/>
<dbReference type="PANTHER" id="PTHR47683:SF2">
    <property type="entry name" value="RNA-BINDING S4 DOMAIN-CONTAINING PROTEIN"/>
    <property type="match status" value="1"/>
</dbReference>
<dbReference type="InterPro" id="IPR042092">
    <property type="entry name" value="PsdUridine_s_RsuA/RluB/E/F_cat"/>
</dbReference>
<reference evidence="6 7" key="1">
    <citation type="submission" date="2020-07" db="EMBL/GenBank/DDBJ databases">
        <title>Transfer of Campylobacter canadensis to the novel genus Avispirillum gen. nov., that also includes two novel species recovered from migratory waterfowl: Avispirillum anseris sp. nov. and Avispirillum brantae sp. nov.</title>
        <authorList>
            <person name="Miller W.G."/>
            <person name="Chapman M.H."/>
            <person name="Yee E."/>
            <person name="Inglis G.D."/>
        </authorList>
    </citation>
    <scope>NUCLEOTIDE SEQUENCE [LARGE SCALE GENOMIC DNA]</scope>
    <source>
        <strain evidence="6 7">L283</strain>
    </source>
</reference>
<gene>
    <name evidence="6" type="ORF">AVCANL283_03495</name>
</gene>
<dbReference type="Proteomes" id="UP000786183">
    <property type="component" value="Unassembled WGS sequence"/>
</dbReference>
<dbReference type="CDD" id="cd00165">
    <property type="entry name" value="S4"/>
    <property type="match status" value="1"/>
</dbReference>
<keyword evidence="7" id="KW-1185">Reference proteome</keyword>
<dbReference type="InterPro" id="IPR050343">
    <property type="entry name" value="RsuA_PseudoU_synthase"/>
</dbReference>
<dbReference type="SUPFAM" id="SSF55120">
    <property type="entry name" value="Pseudouridine synthase"/>
    <property type="match status" value="1"/>
</dbReference>
<dbReference type="InterPro" id="IPR006145">
    <property type="entry name" value="PsdUridine_synth_RsuA/RluA"/>
</dbReference>
<keyword evidence="4" id="KW-0694">RNA-binding</keyword>
<dbReference type="InterPro" id="IPR020094">
    <property type="entry name" value="TruA/RsuA/RluB/E/F_N"/>
</dbReference>
<dbReference type="InterPro" id="IPR002942">
    <property type="entry name" value="S4_RNA-bd"/>
</dbReference>
<dbReference type="InterPro" id="IPR000748">
    <property type="entry name" value="PsdUridine_synth_RsuA/RluB/E/F"/>
</dbReference>
<accession>A0ABS7WQZ1</accession>
<evidence type="ECO:0000256" key="3">
    <source>
        <dbReference type="ARBA" id="ARBA00033164"/>
    </source>
</evidence>
<dbReference type="Pfam" id="PF01479">
    <property type="entry name" value="S4"/>
    <property type="match status" value="1"/>
</dbReference>
<dbReference type="InterPro" id="IPR036986">
    <property type="entry name" value="S4_RNA-bd_sf"/>
</dbReference>
<evidence type="ECO:0000259" key="5">
    <source>
        <dbReference type="SMART" id="SM00363"/>
    </source>
</evidence>
<dbReference type="NCBIfam" id="TIGR00093">
    <property type="entry name" value="pseudouridine synthase"/>
    <property type="match status" value="1"/>
</dbReference>
<dbReference type="Gene3D" id="3.30.70.1560">
    <property type="entry name" value="Alpha-L RNA-binding motif"/>
    <property type="match status" value="1"/>
</dbReference>
<dbReference type="RefSeq" id="WP_172229804.1">
    <property type="nucleotide sequence ID" value="NZ_CP035946.1"/>
</dbReference>
<dbReference type="SUPFAM" id="SSF55174">
    <property type="entry name" value="Alpha-L RNA-binding motif"/>
    <property type="match status" value="1"/>
</dbReference>
<dbReference type="Gene3D" id="3.30.70.580">
    <property type="entry name" value="Pseudouridine synthase I, catalytic domain, N-terminal subdomain"/>
    <property type="match status" value="1"/>
</dbReference>
<dbReference type="PANTHER" id="PTHR47683">
    <property type="entry name" value="PSEUDOURIDINE SYNTHASE FAMILY PROTEIN-RELATED"/>
    <property type="match status" value="1"/>
</dbReference>
<dbReference type="PROSITE" id="PS50889">
    <property type="entry name" value="S4"/>
    <property type="match status" value="1"/>
</dbReference>
<dbReference type="SMART" id="SM00363">
    <property type="entry name" value="S4"/>
    <property type="match status" value="1"/>
</dbReference>
<dbReference type="EMBL" id="JACGBB010000005">
    <property type="protein sequence ID" value="MBZ7987176.1"/>
    <property type="molecule type" value="Genomic_DNA"/>
</dbReference>
<evidence type="ECO:0000313" key="7">
    <source>
        <dbReference type="Proteomes" id="UP000786183"/>
    </source>
</evidence>
<protein>
    <recommendedName>
        <fullName evidence="2">RNA pseudouridylate synthase</fullName>
    </recommendedName>
    <alternativeName>
        <fullName evidence="3">RNA-uridine isomerase</fullName>
    </alternativeName>
</protein>
<keyword evidence="1" id="KW-0413">Isomerase</keyword>
<evidence type="ECO:0000256" key="4">
    <source>
        <dbReference type="PROSITE-ProRule" id="PRU00182"/>
    </source>
</evidence>
<sequence length="255" mass="29809">MRLNKFISHNSDYSRRKADELIANGLVKVNQKIIKDDFYEVKEDEDKVFVKNKRIYKRKDFEALIYHKDKGQLVSHTDDRDRKTIFNFLPSAFKNYNFVGRLDYASTGLLILVNSPVIADFLAQSSLEREYYLKLKGQISKEVILAMQNGLEITNSTKGAHEKSKITNMKISAFLDYEIFGSSGGYTKLRVLINEGKNRELRRFFAHFGLEVTDLKRVAFGRLELGNLKVNKYRFFTSSEYEDLRAFLKENKVYY</sequence>
<evidence type="ECO:0000256" key="2">
    <source>
        <dbReference type="ARBA" id="ARBA00031870"/>
    </source>
</evidence>
<name>A0ABS7WQZ1_9BACT</name>
<feature type="domain" description="RNA-binding S4" evidence="5">
    <location>
        <begin position="1"/>
        <end position="64"/>
    </location>
</feature>
<organism evidence="6 7">
    <name type="scientific">Campylobacter canadensis</name>
    <dbReference type="NCBI Taxonomy" id="449520"/>
    <lineage>
        <taxon>Bacteria</taxon>
        <taxon>Pseudomonadati</taxon>
        <taxon>Campylobacterota</taxon>
        <taxon>Epsilonproteobacteria</taxon>
        <taxon>Campylobacterales</taxon>
        <taxon>Campylobacteraceae</taxon>
        <taxon>Campylobacter</taxon>
    </lineage>
</organism>
<evidence type="ECO:0000313" key="6">
    <source>
        <dbReference type="EMBL" id="MBZ7987176.1"/>
    </source>
</evidence>
<comment type="caution">
    <text evidence="6">The sequence shown here is derived from an EMBL/GenBank/DDBJ whole genome shotgun (WGS) entry which is preliminary data.</text>
</comment>